<proteinExistence type="predicted"/>
<reference evidence="1 2" key="1">
    <citation type="submission" date="2016-06" db="EMBL/GenBank/DDBJ databases">
        <title>Evolution of pathogenesis and genome organization in the Tremellales.</title>
        <authorList>
            <person name="Cuomo C."/>
            <person name="Litvintseva A."/>
            <person name="Heitman J."/>
            <person name="Chen Y."/>
            <person name="Sun S."/>
            <person name="Springer D."/>
            <person name="Dromer F."/>
            <person name="Young S."/>
            <person name="Zeng Q."/>
            <person name="Chapman S."/>
            <person name="Gujja S."/>
            <person name="Saif S."/>
            <person name="Birren B."/>
        </authorList>
    </citation>
    <scope>NUCLEOTIDE SEQUENCE [LARGE SCALE GENOMIC DNA]</scope>
    <source>
        <strain evidence="1 2">CBS 6273</strain>
    </source>
</reference>
<dbReference type="Proteomes" id="UP000095149">
    <property type="component" value="Unassembled WGS sequence"/>
</dbReference>
<dbReference type="AlphaFoldDB" id="A0A1E3JQR9"/>
<evidence type="ECO:0000313" key="2">
    <source>
        <dbReference type="Proteomes" id="UP000095149"/>
    </source>
</evidence>
<name>A0A1E3JQR9_9TREE</name>
<organism evidence="1 2">
    <name type="scientific">Cryptococcus amylolentus CBS 6273</name>
    <dbReference type="NCBI Taxonomy" id="1296118"/>
    <lineage>
        <taxon>Eukaryota</taxon>
        <taxon>Fungi</taxon>
        <taxon>Dikarya</taxon>
        <taxon>Basidiomycota</taxon>
        <taxon>Agaricomycotina</taxon>
        <taxon>Tremellomycetes</taxon>
        <taxon>Tremellales</taxon>
        <taxon>Cryptococcaceae</taxon>
        <taxon>Cryptococcus</taxon>
    </lineage>
</organism>
<comment type="caution">
    <text evidence="1">The sequence shown here is derived from an EMBL/GenBank/DDBJ whole genome shotgun (WGS) entry which is preliminary data.</text>
</comment>
<sequence>MGEDVDMEGLDDDMGLPALPPDDFWDGSPLNVNLPSERDLFADCVARFPFNIPTSLVPSVSERQRNPFREGSMQGAWRPESEDGRYGAEGDEKYNPNFAARAGRVLRHQLDGVAYSDDTPQQEEDSLLITINFSINYSNPSKSLQGQHKSVGVIMGQVAELPNVYHTKFHYNLMLGMTPAPSEPPSHLLYRVLLSFGMDLLAGCTDGLWIKTPKYPAGRKIYLCVGAISCDLPASVAVTGLPHYRCKKDPCLKCTVSHKQMHLIQSFPAKVWR</sequence>
<gene>
    <name evidence="1" type="ORF">I350_06040</name>
</gene>
<dbReference type="EMBL" id="MEKH01000009">
    <property type="protein sequence ID" value="ODO03195.1"/>
    <property type="molecule type" value="Genomic_DNA"/>
</dbReference>
<protein>
    <submittedName>
        <fullName evidence="1">Uncharacterized protein</fullName>
    </submittedName>
</protein>
<accession>A0A1E3JQR9</accession>
<evidence type="ECO:0000313" key="1">
    <source>
        <dbReference type="EMBL" id="ODO03195.1"/>
    </source>
</evidence>
<dbReference type="OrthoDB" id="2955234at2759"/>